<evidence type="ECO:0000313" key="3">
    <source>
        <dbReference type="Proteomes" id="UP000003645"/>
    </source>
</evidence>
<dbReference type="EMBL" id="CP011014">
    <property type="protein sequence ID" value="AJT51540.1"/>
    <property type="molecule type" value="Genomic_DNA"/>
</dbReference>
<evidence type="ECO:0000256" key="1">
    <source>
        <dbReference type="SAM" id="Coils"/>
    </source>
</evidence>
<gene>
    <name evidence="2" type="ORF">LBLM1_10920</name>
</gene>
<keyword evidence="3" id="KW-1185">Reference proteome</keyword>
<dbReference type="RefSeq" id="WP_006501053.1">
    <property type="nucleotide sequence ID" value="NZ_CP011014.1"/>
</dbReference>
<protein>
    <submittedName>
        <fullName evidence="2">Uncharacterized protein</fullName>
    </submittedName>
</protein>
<accession>A0A0D4CNP3</accession>
<geneLocation type="plasmid" evidence="2 3">
    <name>pLM1</name>
</geneLocation>
<keyword evidence="1" id="KW-0175">Coiled coil</keyword>
<dbReference type="HOGENOM" id="CLU_2898603_0_0_9"/>
<organism evidence="2 3">
    <name type="scientific">Limosilactobacillus mucosae LM1</name>
    <dbReference type="NCBI Taxonomy" id="1130798"/>
    <lineage>
        <taxon>Bacteria</taxon>
        <taxon>Bacillati</taxon>
        <taxon>Bacillota</taxon>
        <taxon>Bacilli</taxon>
        <taxon>Lactobacillales</taxon>
        <taxon>Lactobacillaceae</taxon>
        <taxon>Limosilactobacillus</taxon>
    </lineage>
</organism>
<name>A0A0D4CNP3_LIMMU</name>
<reference evidence="2 3" key="1">
    <citation type="journal article" date="2012" name="J. Bacteriol.">
        <title>Genome sequence of Lactobacillus mucosae LM1, isolated from piglet feces.</title>
        <authorList>
            <person name="Lee J.H."/>
            <person name="Valeriano V.D."/>
            <person name="Shin Y.R."/>
            <person name="Chae J.P."/>
            <person name="Kim G.B."/>
            <person name="Ham J.S."/>
            <person name="Chun J."/>
            <person name="Kang D.K."/>
        </authorList>
    </citation>
    <scope>NUCLEOTIDE SEQUENCE [LARGE SCALE GENOMIC DNA]</scope>
    <source>
        <strain evidence="2 3">LM1</strain>
        <plasmid evidence="2">pLM1</plasmid>
    </source>
</reference>
<dbReference type="KEGG" id="lmu:LBLM1_10920"/>
<proteinExistence type="predicted"/>
<dbReference type="AlphaFoldDB" id="A0A0D4CNP3"/>
<sequence length="62" mass="7229">MNNQQTNQDQLINVKLLNKLANAEYNNCQLEVQNDELKQKVQQLTEANQRLEAQVQEQSKSE</sequence>
<dbReference type="Proteomes" id="UP000003645">
    <property type="component" value="Plasmid pLM1"/>
</dbReference>
<feature type="coiled-coil region" evidence="1">
    <location>
        <begin position="30"/>
        <end position="61"/>
    </location>
</feature>
<keyword evidence="2" id="KW-0614">Plasmid</keyword>
<evidence type="ECO:0000313" key="2">
    <source>
        <dbReference type="EMBL" id="AJT51540.1"/>
    </source>
</evidence>